<evidence type="ECO:0000256" key="1">
    <source>
        <dbReference type="SAM" id="MobiDB-lite"/>
    </source>
</evidence>
<evidence type="ECO:0000313" key="4">
    <source>
        <dbReference type="WBParaSite" id="Minc3s00088g04171"/>
    </source>
</evidence>
<name>A0A914KRQ9_MELIC</name>
<reference evidence="4" key="1">
    <citation type="submission" date="2022-11" db="UniProtKB">
        <authorList>
            <consortium name="WormBaseParasite"/>
        </authorList>
    </citation>
    <scope>IDENTIFICATION</scope>
</reference>
<proteinExistence type="predicted"/>
<evidence type="ECO:0000313" key="3">
    <source>
        <dbReference type="Proteomes" id="UP000887563"/>
    </source>
</evidence>
<dbReference type="Proteomes" id="UP000887563">
    <property type="component" value="Unplaced"/>
</dbReference>
<evidence type="ECO:0000256" key="2">
    <source>
        <dbReference type="SAM" id="Phobius"/>
    </source>
</evidence>
<accession>A0A914KRQ9</accession>
<feature type="region of interest" description="Disordered" evidence="1">
    <location>
        <begin position="24"/>
        <end position="46"/>
    </location>
</feature>
<protein>
    <submittedName>
        <fullName evidence="4">Uncharacterized protein</fullName>
    </submittedName>
</protein>
<sequence length="107" mass="12305">MQSAELAIRTNTYSLRARKQISFDRDYSPPEQPPKKRPKVQTTPKKVAVTKRVPVSNVAKFATPAFEDTYFIALKSGKSANTKIYCIIPYSLFHMVPFSFRLMIFTR</sequence>
<dbReference type="WBParaSite" id="Minc3s00088g04171">
    <property type="protein sequence ID" value="Minc3s00088g04171"/>
    <property type="gene ID" value="Minc3s00088g04171"/>
</dbReference>
<keyword evidence="2" id="KW-0472">Membrane</keyword>
<dbReference type="AlphaFoldDB" id="A0A914KRQ9"/>
<keyword evidence="2" id="KW-1133">Transmembrane helix</keyword>
<keyword evidence="2" id="KW-0812">Transmembrane</keyword>
<keyword evidence="3" id="KW-1185">Reference proteome</keyword>
<feature type="transmembrane region" description="Helical" evidence="2">
    <location>
        <begin position="84"/>
        <end position="104"/>
    </location>
</feature>
<organism evidence="3 4">
    <name type="scientific">Meloidogyne incognita</name>
    <name type="common">Southern root-knot nematode worm</name>
    <name type="synonym">Oxyuris incognita</name>
    <dbReference type="NCBI Taxonomy" id="6306"/>
    <lineage>
        <taxon>Eukaryota</taxon>
        <taxon>Metazoa</taxon>
        <taxon>Ecdysozoa</taxon>
        <taxon>Nematoda</taxon>
        <taxon>Chromadorea</taxon>
        <taxon>Rhabditida</taxon>
        <taxon>Tylenchina</taxon>
        <taxon>Tylenchomorpha</taxon>
        <taxon>Tylenchoidea</taxon>
        <taxon>Meloidogynidae</taxon>
        <taxon>Meloidogyninae</taxon>
        <taxon>Meloidogyne</taxon>
        <taxon>Meloidogyne incognita group</taxon>
    </lineage>
</organism>